<dbReference type="EMBL" id="CP003229">
    <property type="protein sequence ID" value="AEW99041.1"/>
    <property type="molecule type" value="Genomic_DNA"/>
</dbReference>
<reference evidence="5" key="1">
    <citation type="submission" date="2011-12" db="EMBL/GenBank/DDBJ databases">
        <title>Complete genome sequence of Streptomyces cattleya strain DSM 46488.</title>
        <authorList>
            <person name="Ou H.-Y."/>
            <person name="Li P."/>
            <person name="Zhao C."/>
            <person name="O'Hagan D."/>
            <person name="Deng Z."/>
        </authorList>
    </citation>
    <scope>NUCLEOTIDE SEQUENCE [LARGE SCALE GENOMIC DNA]</scope>
    <source>
        <strain evidence="5">ATCC 35852 / DSM 46488 / JCM 4925 / NBRC 14057 / NRRL 8057</strain>
        <plasmid evidence="5">Plasmid pSCATT</plasmid>
    </source>
</reference>
<proteinExistence type="predicted"/>
<keyword evidence="5" id="KW-1185">Reference proteome</keyword>
<feature type="compositionally biased region" description="Pro residues" evidence="1">
    <location>
        <begin position="147"/>
        <end position="165"/>
    </location>
</feature>
<feature type="chain" id="PRO_5038673954" evidence="3">
    <location>
        <begin position="34"/>
        <end position="215"/>
    </location>
</feature>
<feature type="transmembrane region" description="Helical" evidence="2">
    <location>
        <begin position="189"/>
        <end position="209"/>
    </location>
</feature>
<gene>
    <name evidence="4" type="ordered locus">SCATT_p08480</name>
</gene>
<evidence type="ECO:0000256" key="1">
    <source>
        <dbReference type="SAM" id="MobiDB-lite"/>
    </source>
</evidence>
<evidence type="ECO:0000313" key="5">
    <source>
        <dbReference type="Proteomes" id="UP000007842"/>
    </source>
</evidence>
<organism evidence="4 5">
    <name type="scientific">Streptantibioticus cattleyicolor (strain ATCC 35852 / DSM 46488 / JCM 4925 / NBRC 14057 / NRRL 8057)</name>
    <name type="common">Streptomyces cattleya</name>
    <dbReference type="NCBI Taxonomy" id="1003195"/>
    <lineage>
        <taxon>Bacteria</taxon>
        <taxon>Bacillati</taxon>
        <taxon>Actinomycetota</taxon>
        <taxon>Actinomycetes</taxon>
        <taxon>Kitasatosporales</taxon>
        <taxon>Streptomycetaceae</taxon>
        <taxon>Streptantibioticus</taxon>
    </lineage>
</organism>
<keyword evidence="2" id="KW-0812">Transmembrane</keyword>
<name>F8JNJ0_STREN</name>
<keyword evidence="2" id="KW-0472">Membrane</keyword>
<keyword evidence="2" id="KW-1133">Transmembrane helix</keyword>
<feature type="compositionally biased region" description="Pro residues" evidence="1">
    <location>
        <begin position="87"/>
        <end position="132"/>
    </location>
</feature>
<evidence type="ECO:0000256" key="2">
    <source>
        <dbReference type="SAM" id="Phobius"/>
    </source>
</evidence>
<evidence type="ECO:0000256" key="3">
    <source>
        <dbReference type="SAM" id="SignalP"/>
    </source>
</evidence>
<dbReference type="KEGG" id="scy:SCATT_p08480"/>
<evidence type="ECO:0000313" key="4">
    <source>
        <dbReference type="EMBL" id="AEW99041.1"/>
    </source>
</evidence>
<protein>
    <submittedName>
        <fullName evidence="4">Uncharacterized protein</fullName>
    </submittedName>
</protein>
<dbReference type="PRINTS" id="PR01217">
    <property type="entry name" value="PRICHEXTENSN"/>
</dbReference>
<accession>G8XD95</accession>
<keyword evidence="4" id="KW-0614">Plasmid</keyword>
<dbReference type="KEGG" id="sct:SCAT_p0885"/>
<feature type="signal peptide" evidence="3">
    <location>
        <begin position="1"/>
        <end position="33"/>
    </location>
</feature>
<dbReference type="PATRIC" id="fig|1003195.11.peg.855"/>
<dbReference type="HOGENOM" id="CLU_1282578_0_0_11"/>
<dbReference type="Proteomes" id="UP000007842">
    <property type="component" value="Plasmid pSCATT"/>
</dbReference>
<dbReference type="AlphaFoldDB" id="F8JNJ0"/>
<sequence>MAATPARVPRVWRTVAAVAAGVVLALATPPSVAAHPRPDPGGRVAVGCHDDGCGVSVVACGPGGAVVVSVTEDGVRVAATARRCGHRPPPPDEPCPSRPTPPPSPSPPEKPPPHPPPARPRPPHRPPAPPSHVPRRPARPVHSVIPVPAPAAAPPVRVPARPSAPPSVQALPSPLPGTPYQRDDDPARWWLLTIAVVLVPAILAAAYPWHGGRRR</sequence>
<dbReference type="RefSeq" id="WP_014151337.1">
    <property type="nucleotide sequence ID" value="NC_016113.1"/>
</dbReference>
<accession>F8JNJ0</accession>
<keyword evidence="3" id="KW-0732">Signal</keyword>
<feature type="region of interest" description="Disordered" evidence="1">
    <location>
        <begin position="81"/>
        <end position="180"/>
    </location>
</feature>
<geneLocation type="plasmid" evidence="4 5">
    <name>pSCATT</name>
</geneLocation>